<keyword evidence="3 6" id="KW-1133">Transmembrane helix</keyword>
<evidence type="ECO:0000313" key="8">
    <source>
        <dbReference type="Proteomes" id="UP001521785"/>
    </source>
</evidence>
<gene>
    <name evidence="7" type="ORF">SLS60_011006</name>
</gene>
<dbReference type="InterPro" id="IPR036259">
    <property type="entry name" value="MFS_trans_sf"/>
</dbReference>
<organism evidence="7 8">
    <name type="scientific">Paraconiothyrium brasiliense</name>
    <dbReference type="NCBI Taxonomy" id="300254"/>
    <lineage>
        <taxon>Eukaryota</taxon>
        <taxon>Fungi</taxon>
        <taxon>Dikarya</taxon>
        <taxon>Ascomycota</taxon>
        <taxon>Pezizomycotina</taxon>
        <taxon>Dothideomycetes</taxon>
        <taxon>Pleosporomycetidae</taxon>
        <taxon>Pleosporales</taxon>
        <taxon>Massarineae</taxon>
        <taxon>Didymosphaeriaceae</taxon>
        <taxon>Paraconiothyrium</taxon>
    </lineage>
</organism>
<feature type="transmembrane region" description="Helical" evidence="6">
    <location>
        <begin position="7"/>
        <end position="27"/>
    </location>
</feature>
<evidence type="ECO:0000256" key="5">
    <source>
        <dbReference type="SAM" id="MobiDB-lite"/>
    </source>
</evidence>
<keyword evidence="8" id="KW-1185">Reference proteome</keyword>
<dbReference type="Gene3D" id="1.20.1250.20">
    <property type="entry name" value="MFS general substrate transporter like domains"/>
    <property type="match status" value="1"/>
</dbReference>
<evidence type="ECO:0000256" key="3">
    <source>
        <dbReference type="ARBA" id="ARBA00022989"/>
    </source>
</evidence>
<dbReference type="EMBL" id="JAKJXO020000019">
    <property type="protein sequence ID" value="KAL1593398.1"/>
    <property type="molecule type" value="Genomic_DNA"/>
</dbReference>
<feature type="transmembrane region" description="Helical" evidence="6">
    <location>
        <begin position="33"/>
        <end position="58"/>
    </location>
</feature>
<keyword evidence="4 6" id="KW-0472">Membrane</keyword>
<evidence type="ECO:0000256" key="1">
    <source>
        <dbReference type="ARBA" id="ARBA00004141"/>
    </source>
</evidence>
<feature type="region of interest" description="Disordered" evidence="5">
    <location>
        <begin position="143"/>
        <end position="162"/>
    </location>
</feature>
<protein>
    <recommendedName>
        <fullName evidence="9">Major facilitator superfamily (MFS) profile domain-containing protein</fullName>
    </recommendedName>
</protein>
<evidence type="ECO:0000256" key="2">
    <source>
        <dbReference type="ARBA" id="ARBA00022692"/>
    </source>
</evidence>
<feature type="transmembrane region" description="Helical" evidence="6">
    <location>
        <begin position="109"/>
        <end position="128"/>
    </location>
</feature>
<dbReference type="Proteomes" id="UP001521785">
    <property type="component" value="Unassembled WGS sequence"/>
</dbReference>
<feature type="compositionally biased region" description="Basic and acidic residues" evidence="5">
    <location>
        <begin position="143"/>
        <end position="155"/>
    </location>
</feature>
<evidence type="ECO:0008006" key="9">
    <source>
        <dbReference type="Google" id="ProtNLM"/>
    </source>
</evidence>
<proteinExistence type="predicted"/>
<feature type="transmembrane region" description="Helical" evidence="6">
    <location>
        <begin position="70"/>
        <end position="89"/>
    </location>
</feature>
<dbReference type="SUPFAM" id="SSF103473">
    <property type="entry name" value="MFS general substrate transporter"/>
    <property type="match status" value="1"/>
</dbReference>
<comment type="caution">
    <text evidence="7">The sequence shown here is derived from an EMBL/GenBank/DDBJ whole genome shotgun (WGS) entry which is preliminary data.</text>
</comment>
<evidence type="ECO:0000256" key="6">
    <source>
        <dbReference type="SAM" id="Phobius"/>
    </source>
</evidence>
<dbReference type="PANTHER" id="PTHR42718">
    <property type="entry name" value="MAJOR FACILITATOR SUPERFAMILY MULTIDRUG TRANSPORTER MFSC"/>
    <property type="match status" value="1"/>
</dbReference>
<sequence length="162" mass="17894">MSKLLFIRLLLISGTSYVISVLLFAILPDNPNYWRYIFPAMICATLGIDVTYNVSNIFITTSMPKARQGLAGAFINSILFVGISVFLGFADLAVTQTADRGKKESYKVAFQMSIALAGAGLLIMFVGVKIGKAKSDLTIEEKEELERELTRRRTTEAMSEPQ</sequence>
<name>A0ABR3QMU3_9PLEO</name>
<evidence type="ECO:0000313" key="7">
    <source>
        <dbReference type="EMBL" id="KAL1593398.1"/>
    </source>
</evidence>
<evidence type="ECO:0000256" key="4">
    <source>
        <dbReference type="ARBA" id="ARBA00023136"/>
    </source>
</evidence>
<comment type="subcellular location">
    <subcellularLocation>
        <location evidence="1">Membrane</location>
        <topology evidence="1">Multi-pass membrane protein</topology>
    </subcellularLocation>
</comment>
<keyword evidence="2 6" id="KW-0812">Transmembrane</keyword>
<accession>A0ABR3QMU3</accession>
<reference evidence="7 8" key="1">
    <citation type="submission" date="2024-02" db="EMBL/GenBank/DDBJ databases">
        <title>De novo assembly and annotation of 12 fungi associated with fruit tree decline syndrome in Ontario, Canada.</title>
        <authorList>
            <person name="Sulman M."/>
            <person name="Ellouze W."/>
            <person name="Ilyukhin E."/>
        </authorList>
    </citation>
    <scope>NUCLEOTIDE SEQUENCE [LARGE SCALE GENOMIC DNA]</scope>
    <source>
        <strain evidence="7 8">M42-189</strain>
    </source>
</reference>
<dbReference type="PANTHER" id="PTHR42718:SF11">
    <property type="entry name" value="MAJOR FACILITATOR SUPERFAMILY (MFS) PROFILE DOMAIN-CONTAINING PROTEIN"/>
    <property type="match status" value="1"/>
</dbReference>